<dbReference type="RefSeq" id="WP_147452719.1">
    <property type="nucleotide sequence ID" value="NZ_RAWI01001054.1"/>
</dbReference>
<dbReference type="Pfam" id="PF13560">
    <property type="entry name" value="HTH_31"/>
    <property type="match status" value="1"/>
</dbReference>
<dbReference type="InterPro" id="IPR001387">
    <property type="entry name" value="Cro/C1-type_HTH"/>
</dbReference>
<keyword evidence="3" id="KW-1185">Reference proteome</keyword>
<dbReference type="Gene3D" id="1.10.260.40">
    <property type="entry name" value="lambda repressor-like DNA-binding domains"/>
    <property type="match status" value="1"/>
</dbReference>
<evidence type="ECO:0000259" key="1">
    <source>
        <dbReference type="PROSITE" id="PS50943"/>
    </source>
</evidence>
<reference evidence="2 3" key="1">
    <citation type="submission" date="2018-09" db="EMBL/GenBank/DDBJ databases">
        <authorList>
            <person name="Livingstone P.G."/>
            <person name="Whitworth D.E."/>
        </authorList>
    </citation>
    <scope>NUCLEOTIDE SEQUENCE [LARGE SCALE GENOMIC DNA]</scope>
    <source>
        <strain evidence="2 3">CA031B</strain>
    </source>
</reference>
<dbReference type="InterPro" id="IPR010982">
    <property type="entry name" value="Lambda_DNA-bd_dom_sf"/>
</dbReference>
<evidence type="ECO:0000313" key="2">
    <source>
        <dbReference type="EMBL" id="RKH81874.1"/>
    </source>
</evidence>
<accession>A0ABX9Q3M7</accession>
<comment type="caution">
    <text evidence="2">The sequence shown here is derived from an EMBL/GenBank/DDBJ whole genome shotgun (WGS) entry which is preliminary data.</text>
</comment>
<dbReference type="SUPFAM" id="SSF47413">
    <property type="entry name" value="lambda repressor-like DNA-binding domains"/>
    <property type="match status" value="1"/>
</dbReference>
<proteinExistence type="predicted"/>
<dbReference type="CDD" id="cd00093">
    <property type="entry name" value="HTH_XRE"/>
    <property type="match status" value="1"/>
</dbReference>
<name>A0ABX9Q3M7_9BACT</name>
<dbReference type="SMART" id="SM00530">
    <property type="entry name" value="HTH_XRE"/>
    <property type="match status" value="1"/>
</dbReference>
<dbReference type="EMBL" id="RAWI01001054">
    <property type="protein sequence ID" value="RKH81874.1"/>
    <property type="molecule type" value="Genomic_DNA"/>
</dbReference>
<feature type="domain" description="HTH cro/C1-type" evidence="1">
    <location>
        <begin position="18"/>
        <end position="73"/>
    </location>
</feature>
<dbReference type="PROSITE" id="PS50943">
    <property type="entry name" value="HTH_CROC1"/>
    <property type="match status" value="1"/>
</dbReference>
<gene>
    <name evidence="2" type="ORF">D7Y13_43030</name>
</gene>
<sequence length="98" mass="10997">MTTPQSPIGSRRRLGAELRRLRNRSGMTLDEVADLMTCSTSKISRLETGKGVPKVPDVGELMRIYGVPAGAERDMLLRLVRDGRQHGWWERLTDGVHP</sequence>
<protein>
    <submittedName>
        <fullName evidence="2">XRE family transcriptional regulator</fullName>
    </submittedName>
</protein>
<organism evidence="2 3">
    <name type="scientific">Corallococcus praedator</name>
    <dbReference type="NCBI Taxonomy" id="2316724"/>
    <lineage>
        <taxon>Bacteria</taxon>
        <taxon>Pseudomonadati</taxon>
        <taxon>Myxococcota</taxon>
        <taxon>Myxococcia</taxon>
        <taxon>Myxococcales</taxon>
        <taxon>Cystobacterineae</taxon>
        <taxon>Myxococcaceae</taxon>
        <taxon>Corallococcus</taxon>
    </lineage>
</organism>
<evidence type="ECO:0000313" key="3">
    <source>
        <dbReference type="Proteomes" id="UP000278907"/>
    </source>
</evidence>
<feature type="non-terminal residue" evidence="2">
    <location>
        <position position="98"/>
    </location>
</feature>
<dbReference type="Proteomes" id="UP000278907">
    <property type="component" value="Unassembled WGS sequence"/>
</dbReference>